<feature type="domain" description="Amidohydrolase-related" evidence="2">
    <location>
        <begin position="3"/>
        <end position="274"/>
    </location>
</feature>
<evidence type="ECO:0000313" key="3">
    <source>
        <dbReference type="EMBL" id="ACT96928.1"/>
    </source>
</evidence>
<evidence type="ECO:0000256" key="1">
    <source>
        <dbReference type="ARBA" id="ARBA00038310"/>
    </source>
</evidence>
<dbReference type="InterPro" id="IPR052350">
    <property type="entry name" value="Metallo-dep_Lactonases"/>
</dbReference>
<dbReference type="PANTHER" id="PTHR43569:SF2">
    <property type="entry name" value="AMIDOHYDROLASE-RELATED DOMAIN-CONTAINING PROTEIN"/>
    <property type="match status" value="1"/>
</dbReference>
<sequence length="276" mass="32008">MVIDAHQHFWIFDEERDAWITPEMEVIRRNFLPEDLWPVLRANKVDGCVAVQASQNDAETEFLLHLAEANDFVRGVVGWVDLKAVNLYDQLERYSQYEKLKGFRHVAQGQPEGFLLQPEFIKGVGTLVAFDFTYDILIYQNQLKEAFNFAVKLPNVHFVLDHIAKPLIKAQELQPWADDIRRLAELPNVHCKVSGMVTEANWQHWEKADFRPYLDVVFEAFGTERIMYGSDWPVCLVAGEYEGAKGILTDYLSMFSDDEVRDVMGNNARRFYNLDI</sequence>
<dbReference type="PANTHER" id="PTHR43569">
    <property type="entry name" value="AMIDOHYDROLASE"/>
    <property type="match status" value="1"/>
</dbReference>
<dbReference type="OrthoDB" id="5450317at2"/>
<dbReference type="Pfam" id="PF04909">
    <property type="entry name" value="Amidohydro_2"/>
    <property type="match status" value="1"/>
</dbReference>
<comment type="similarity">
    <text evidence="1">Belongs to the metallo-dependent hydrolases superfamily.</text>
</comment>
<keyword evidence="4" id="KW-1185">Reference proteome</keyword>
<evidence type="ECO:0000313" key="4">
    <source>
        <dbReference type="Proteomes" id="UP000002011"/>
    </source>
</evidence>
<reference evidence="3 4" key="1">
    <citation type="journal article" date="2009" name="Stand. Genomic Sci.">
        <title>Complete genome sequence of Dyadobacter fermentans type strain (NS114).</title>
        <authorList>
            <person name="Lang E."/>
            <person name="Lapidus A."/>
            <person name="Chertkov O."/>
            <person name="Brettin T."/>
            <person name="Detter J.C."/>
            <person name="Han C."/>
            <person name="Copeland A."/>
            <person name="Glavina Del Rio T."/>
            <person name="Nolan M."/>
            <person name="Chen F."/>
            <person name="Lucas S."/>
            <person name="Tice H."/>
            <person name="Cheng J.F."/>
            <person name="Land M."/>
            <person name="Hauser L."/>
            <person name="Chang Y.J."/>
            <person name="Jeffries C.D."/>
            <person name="Kopitz M."/>
            <person name="Bruce D."/>
            <person name="Goodwin L."/>
            <person name="Pitluck S."/>
            <person name="Ovchinnikova G."/>
            <person name="Pati A."/>
            <person name="Ivanova N."/>
            <person name="Mavrommatis K."/>
            <person name="Chen A."/>
            <person name="Palaniappan K."/>
            <person name="Chain P."/>
            <person name="Bristow J."/>
            <person name="Eisen J.A."/>
            <person name="Markowitz V."/>
            <person name="Hugenholtz P."/>
            <person name="Goker M."/>
            <person name="Rohde M."/>
            <person name="Kyrpides N.C."/>
            <person name="Klenk H.P."/>
        </authorList>
    </citation>
    <scope>NUCLEOTIDE SEQUENCE [LARGE SCALE GENOMIC DNA]</scope>
    <source>
        <strain evidence="4">ATCC 700827 / DSM 18053 / CIP 107007 / KCTC 52180 / NS114</strain>
    </source>
</reference>
<dbReference type="STRING" id="471854.Dfer_5740"/>
<proteinExistence type="inferred from homology"/>
<dbReference type="HOGENOM" id="CLU_044590_3_0_10"/>
<keyword evidence="3" id="KW-0378">Hydrolase</keyword>
<protein>
    <submittedName>
        <fullName evidence="3">Amidohydrolase 2</fullName>
    </submittedName>
</protein>
<dbReference type="InterPro" id="IPR032466">
    <property type="entry name" value="Metal_Hydrolase"/>
</dbReference>
<dbReference type="SUPFAM" id="SSF51556">
    <property type="entry name" value="Metallo-dependent hydrolases"/>
    <property type="match status" value="1"/>
</dbReference>
<dbReference type="Gene3D" id="3.20.20.140">
    <property type="entry name" value="Metal-dependent hydrolases"/>
    <property type="match status" value="1"/>
</dbReference>
<name>C6VY27_DYAFD</name>
<dbReference type="RefSeq" id="WP_015815168.1">
    <property type="nucleotide sequence ID" value="NC_013037.1"/>
</dbReference>
<gene>
    <name evidence="3" type="ordered locus">Dfer_5740</name>
</gene>
<dbReference type="KEGG" id="dfe:Dfer_5740"/>
<dbReference type="Proteomes" id="UP000002011">
    <property type="component" value="Chromosome"/>
</dbReference>
<evidence type="ECO:0000259" key="2">
    <source>
        <dbReference type="Pfam" id="PF04909"/>
    </source>
</evidence>
<dbReference type="eggNOG" id="COG3618">
    <property type="taxonomic scope" value="Bacteria"/>
</dbReference>
<organism evidence="3 4">
    <name type="scientific">Dyadobacter fermentans (strain ATCC 700827 / DSM 18053 / CIP 107007 / KCTC 52180 / NS114)</name>
    <dbReference type="NCBI Taxonomy" id="471854"/>
    <lineage>
        <taxon>Bacteria</taxon>
        <taxon>Pseudomonadati</taxon>
        <taxon>Bacteroidota</taxon>
        <taxon>Cytophagia</taxon>
        <taxon>Cytophagales</taxon>
        <taxon>Spirosomataceae</taxon>
        <taxon>Dyadobacter</taxon>
    </lineage>
</organism>
<dbReference type="AlphaFoldDB" id="C6VY27"/>
<dbReference type="EMBL" id="CP001619">
    <property type="protein sequence ID" value="ACT96928.1"/>
    <property type="molecule type" value="Genomic_DNA"/>
</dbReference>
<dbReference type="InterPro" id="IPR006680">
    <property type="entry name" value="Amidohydro-rel"/>
</dbReference>
<dbReference type="GO" id="GO:0016787">
    <property type="term" value="F:hydrolase activity"/>
    <property type="evidence" value="ECO:0007669"/>
    <property type="project" value="UniProtKB-KW"/>
</dbReference>
<accession>C6VY27</accession>